<feature type="region of interest" description="Disordered" evidence="2">
    <location>
        <begin position="258"/>
        <end position="288"/>
    </location>
</feature>
<name>F9WKE3_TRYVY</name>
<keyword evidence="1" id="KW-0175">Coiled coil</keyword>
<evidence type="ECO:0000313" key="3">
    <source>
        <dbReference type="EMBL" id="CCD17963.1"/>
    </source>
</evidence>
<feature type="compositionally biased region" description="Basic and acidic residues" evidence="2">
    <location>
        <begin position="517"/>
        <end position="527"/>
    </location>
</feature>
<evidence type="ECO:0000256" key="2">
    <source>
        <dbReference type="SAM" id="MobiDB-lite"/>
    </source>
</evidence>
<sequence>MTVEELRCFEAAYKDVYERHTRAMDRIRCEHERLLRDVKLPDVKSSAQYSSQLRELQKQWLETHPKPSLVMPSLEPLPGNAKLDEAALLPFDEDQQERVAAAVAAARTEASLDCERQLREEEESLASDVRSSVEAYRTKHLLEVRSKLVQRRKLLNDLEANISKGPGAQIAISEYGTDAVQTCSTQRDNIVSLEEVGKREEELRQRLQAQIDILQESKQRAQAQLRQKQLLQVQQQQVPPSFLTAGRLPPTVPIQTTASVRQEQLFTPRTSRQQKQPHEHNSLSTPLLNNTWSSIHSPHTGSSSARQTPLKVTAFLNPPLSSLEKQTAPPPEAGVVCPLRDERIEDQLRRVRAKLSEKRDELRAGQLRMERSRLMWLKDMESCRVRGDREAASMLLQVKKSLEEKARYLNREVLNLRQAFAHLRESELRYRREMMGARVASPGANNNSHADPHNITMSTSVAANGSKRLIELLEGMLVRAEQLERSVSRPKSKSREHRTTLMRGENKAGNLWAPSPRFRERRRDVGAGEKSSGRFFSDLTRWLEEQQPPG</sequence>
<dbReference type="VEuPathDB" id="TriTrypDB:TvY486_0005960"/>
<feature type="region of interest" description="Disordered" evidence="2">
    <location>
        <begin position="484"/>
        <end position="550"/>
    </location>
</feature>
<reference evidence="3 4" key="1">
    <citation type="journal article" date="2012" name="Proc. Natl. Acad. Sci. U.S.A.">
        <title>Antigenic diversity is generated by distinct evolutionary mechanisms in African trypanosome species.</title>
        <authorList>
            <person name="Jackson A.P."/>
            <person name="Berry A."/>
            <person name="Aslett M."/>
            <person name="Allison H.C."/>
            <person name="Burton P."/>
            <person name="Vavrova-Anderson J."/>
            <person name="Brown R."/>
            <person name="Browne H."/>
            <person name="Corton N."/>
            <person name="Hauser H."/>
            <person name="Gamble J."/>
            <person name="Gilderthorp R."/>
            <person name="Marcello L."/>
            <person name="McQuillan J."/>
            <person name="Otto T.D."/>
            <person name="Quail M.A."/>
            <person name="Sanders M.J."/>
            <person name="van Tonder A."/>
            <person name="Ginger M.L."/>
            <person name="Field M.C."/>
            <person name="Barry J.D."/>
            <person name="Hertz-Fowler C."/>
            <person name="Berriman M."/>
        </authorList>
    </citation>
    <scope>NUCLEOTIDE SEQUENCE</scope>
    <source>
        <strain evidence="3 4">Y486</strain>
    </source>
</reference>
<organism evidence="3 4">
    <name type="scientific">Trypanosoma vivax (strain Y486)</name>
    <dbReference type="NCBI Taxonomy" id="1055687"/>
    <lineage>
        <taxon>Eukaryota</taxon>
        <taxon>Discoba</taxon>
        <taxon>Euglenozoa</taxon>
        <taxon>Kinetoplastea</taxon>
        <taxon>Metakinetoplastina</taxon>
        <taxon>Trypanosomatida</taxon>
        <taxon>Trypanosomatidae</taxon>
        <taxon>Trypanosoma</taxon>
        <taxon>Duttonella</taxon>
    </lineage>
</organism>
<dbReference type="Proteomes" id="UP000009027">
    <property type="component" value="Unassembled WGS sequence"/>
</dbReference>
<dbReference type="EMBL" id="CAEX01000103">
    <property type="protein sequence ID" value="CCD17963.1"/>
    <property type="molecule type" value="Genomic_DNA"/>
</dbReference>
<proteinExistence type="predicted"/>
<dbReference type="AlphaFoldDB" id="F9WKE3"/>
<feature type="coiled-coil region" evidence="1">
    <location>
        <begin position="190"/>
        <end position="234"/>
    </location>
</feature>
<keyword evidence="4" id="KW-1185">Reference proteome</keyword>
<gene>
    <name evidence="3" type="ORF">TvY486_0005960</name>
</gene>
<accession>F9WKE3</accession>
<protein>
    <submittedName>
        <fullName evidence="3">Uncharacterized protein</fullName>
    </submittedName>
</protein>
<feature type="compositionally biased region" description="Polar residues" evidence="2">
    <location>
        <begin position="258"/>
        <end position="274"/>
    </location>
</feature>
<evidence type="ECO:0000313" key="4">
    <source>
        <dbReference type="Proteomes" id="UP000009027"/>
    </source>
</evidence>
<evidence type="ECO:0000256" key="1">
    <source>
        <dbReference type="SAM" id="Coils"/>
    </source>
</evidence>